<proteinExistence type="predicted"/>
<evidence type="ECO:0000313" key="4">
    <source>
        <dbReference type="Proteomes" id="UP000230605"/>
    </source>
</evidence>
<feature type="region of interest" description="Disordered" evidence="1">
    <location>
        <begin position="104"/>
        <end position="254"/>
    </location>
</feature>
<reference evidence="3 4" key="1">
    <citation type="submission" date="2015-10" db="EMBL/GenBank/DDBJ databases">
        <title>The cercosporin biosynthetic gene cluster was horizontally transferred to several fungal lineages and shown to be expanded in Cercospora beticola based on microsynteny with recipient genomes.</title>
        <authorList>
            <person name="De Jonge R."/>
            <person name="Ebert M.K."/>
            <person name="Suttle J.C."/>
            <person name="Jurick Ii W.M."/>
            <person name="Secor G.A."/>
            <person name="Thomma B.P."/>
            <person name="Van De Peer Y."/>
            <person name="Bolton M.D."/>
        </authorList>
    </citation>
    <scope>NUCLEOTIDE SEQUENCE [LARGE SCALE GENOMIC DNA]</scope>
    <source>
        <strain evidence="3 4">09-40</strain>
    </source>
</reference>
<feature type="compositionally biased region" description="Polar residues" evidence="1">
    <location>
        <begin position="198"/>
        <end position="207"/>
    </location>
</feature>
<accession>A0A2G5HNQ8</accession>
<evidence type="ECO:0000313" key="3">
    <source>
        <dbReference type="EMBL" id="PIA94170.1"/>
    </source>
</evidence>
<dbReference type="Gene3D" id="1.10.287.110">
    <property type="entry name" value="DnaJ domain"/>
    <property type="match status" value="1"/>
</dbReference>
<dbReference type="CDD" id="cd06257">
    <property type="entry name" value="DnaJ"/>
    <property type="match status" value="1"/>
</dbReference>
<name>A0A2G5HNQ8_CERBT</name>
<dbReference type="PANTHER" id="PTHR44240">
    <property type="entry name" value="DNAJ DOMAIN (PROKARYOTIC HEAT SHOCK PROTEIN)-RELATED"/>
    <property type="match status" value="1"/>
</dbReference>
<dbReference type="OrthoDB" id="3645808at2759"/>
<dbReference type="InterPro" id="IPR001623">
    <property type="entry name" value="DnaJ_domain"/>
</dbReference>
<feature type="compositionally biased region" description="Acidic residues" evidence="1">
    <location>
        <begin position="210"/>
        <end position="230"/>
    </location>
</feature>
<dbReference type="EMBL" id="LKMD01000104">
    <property type="protein sequence ID" value="PIA94170.1"/>
    <property type="molecule type" value="Genomic_DNA"/>
</dbReference>
<protein>
    <recommendedName>
        <fullName evidence="2">J domain-containing protein</fullName>
    </recommendedName>
</protein>
<dbReference type="SUPFAM" id="SSF46565">
    <property type="entry name" value="Chaperone J-domain"/>
    <property type="match status" value="1"/>
</dbReference>
<dbReference type="PANTHER" id="PTHR44240:SF10">
    <property type="entry name" value="J DOMAIN-CONTAINING PROTEIN"/>
    <property type="match status" value="1"/>
</dbReference>
<dbReference type="PRINTS" id="PR00625">
    <property type="entry name" value="JDOMAIN"/>
</dbReference>
<dbReference type="Pfam" id="PF00226">
    <property type="entry name" value="DnaJ"/>
    <property type="match status" value="1"/>
</dbReference>
<evidence type="ECO:0000259" key="2">
    <source>
        <dbReference type="PROSITE" id="PS50076"/>
    </source>
</evidence>
<comment type="caution">
    <text evidence="3">The sequence shown here is derived from an EMBL/GenBank/DDBJ whole genome shotgun (WGS) entry which is preliminary data.</text>
</comment>
<evidence type="ECO:0000256" key="1">
    <source>
        <dbReference type="SAM" id="MobiDB-lite"/>
    </source>
</evidence>
<organism evidence="3 4">
    <name type="scientific">Cercospora beticola</name>
    <name type="common">Sugarbeet leaf spot fungus</name>
    <dbReference type="NCBI Taxonomy" id="122368"/>
    <lineage>
        <taxon>Eukaryota</taxon>
        <taxon>Fungi</taxon>
        <taxon>Dikarya</taxon>
        <taxon>Ascomycota</taxon>
        <taxon>Pezizomycotina</taxon>
        <taxon>Dothideomycetes</taxon>
        <taxon>Dothideomycetidae</taxon>
        <taxon>Mycosphaerellales</taxon>
        <taxon>Mycosphaerellaceae</taxon>
        <taxon>Cercospora</taxon>
    </lineage>
</organism>
<dbReference type="Proteomes" id="UP000230605">
    <property type="component" value="Chromosome 6"/>
</dbReference>
<dbReference type="SMART" id="SM00271">
    <property type="entry name" value="DnaJ"/>
    <property type="match status" value="1"/>
</dbReference>
<feature type="domain" description="J" evidence="2">
    <location>
        <begin position="35"/>
        <end position="95"/>
    </location>
</feature>
<dbReference type="PROSITE" id="PS50076">
    <property type="entry name" value="DNAJ_2"/>
    <property type="match status" value="1"/>
</dbReference>
<dbReference type="InterPro" id="IPR036869">
    <property type="entry name" value="J_dom_sf"/>
</dbReference>
<feature type="compositionally biased region" description="Polar residues" evidence="1">
    <location>
        <begin position="105"/>
        <end position="115"/>
    </location>
</feature>
<feature type="region of interest" description="Disordered" evidence="1">
    <location>
        <begin position="1"/>
        <end position="23"/>
    </location>
</feature>
<feature type="compositionally biased region" description="Polar residues" evidence="1">
    <location>
        <begin position="175"/>
        <end position="186"/>
    </location>
</feature>
<gene>
    <name evidence="3" type="ORF">CB0940_08890</name>
</gene>
<dbReference type="InterPro" id="IPR052276">
    <property type="entry name" value="Diphthamide-biosynth_chaperone"/>
</dbReference>
<dbReference type="AlphaFoldDB" id="A0A2G5HNQ8"/>
<feature type="compositionally biased region" description="Acidic residues" evidence="1">
    <location>
        <begin position="155"/>
        <end position="171"/>
    </location>
</feature>
<feature type="compositionally biased region" description="Basic residues" evidence="1">
    <location>
        <begin position="119"/>
        <end position="129"/>
    </location>
</feature>
<sequence length="349" mass="39427">MSANTMASNSAKTSDTSVQQPSLRQVISQVKRNRSPYAILGIQPESTERDVTIAYRKLALLLHPDKCTDEKQKQLHTQLFIKIDEAKDAILQPTVLFQGEGSEEVSMQPTKSPWNNPMFRKKAGRRGKGFNRWEPRADGCYHWVPRPNKYRDGEGSDDEVIETADASDDEWVWTSAKQPAAESQSEQDAHDDEPSEAEPQSSQNATCESEHDDEEDSEDSDSDSESEEPESTSLKLRDNLWITPSGKQKQNLGRGELVHAPRPIANAWAEYHAARSKAHQKWAWNQEKQSFNNSNALASIYYAGWWQEDGPAMFAEEEAELAVEHEDILEEHEIPSSVPFCLGDWLPES</sequence>